<accession>A0A444Y5Q5</accession>
<evidence type="ECO:0000313" key="3">
    <source>
        <dbReference type="EMBL" id="RYQ97258.1"/>
    </source>
</evidence>
<dbReference type="GO" id="GO:0010073">
    <property type="term" value="P:meristem maintenance"/>
    <property type="evidence" value="ECO:0007669"/>
    <property type="project" value="InterPro"/>
</dbReference>
<dbReference type="AlphaFoldDB" id="A0A444Y5Q5"/>
<dbReference type="PANTHER" id="PTHR46033">
    <property type="entry name" value="PROTEIN MAIN-LIKE 2"/>
    <property type="match status" value="1"/>
</dbReference>
<feature type="compositionally biased region" description="Basic residues" evidence="1">
    <location>
        <begin position="12"/>
        <end position="23"/>
    </location>
</feature>
<sequence length="165" mass="19318">MVALESFGGSGRMKKKKKNKRNQPNRNLIVCKLDPLEMWNPMVEDALRVTKFYHVSRIVMIRGYYPLLSALVERWRPETHTFVLPVGEVTVTLEDIQSIVIFGRKPIVSSSSKPYLKLAWVRRIRDTEPYDTLDSIQRYVRCQTFCLLGLTLFTDNNSYFNCVFY</sequence>
<dbReference type="InterPro" id="IPR019557">
    <property type="entry name" value="AminoTfrase-like_pln_mobile"/>
</dbReference>
<feature type="region of interest" description="Disordered" evidence="1">
    <location>
        <begin position="1"/>
        <end position="24"/>
    </location>
</feature>
<proteinExistence type="predicted"/>
<evidence type="ECO:0000256" key="1">
    <source>
        <dbReference type="SAM" id="MobiDB-lite"/>
    </source>
</evidence>
<organism evidence="3 4">
    <name type="scientific">Arachis hypogaea</name>
    <name type="common">Peanut</name>
    <dbReference type="NCBI Taxonomy" id="3818"/>
    <lineage>
        <taxon>Eukaryota</taxon>
        <taxon>Viridiplantae</taxon>
        <taxon>Streptophyta</taxon>
        <taxon>Embryophyta</taxon>
        <taxon>Tracheophyta</taxon>
        <taxon>Spermatophyta</taxon>
        <taxon>Magnoliopsida</taxon>
        <taxon>eudicotyledons</taxon>
        <taxon>Gunneridae</taxon>
        <taxon>Pentapetalae</taxon>
        <taxon>rosids</taxon>
        <taxon>fabids</taxon>
        <taxon>Fabales</taxon>
        <taxon>Fabaceae</taxon>
        <taxon>Papilionoideae</taxon>
        <taxon>50 kb inversion clade</taxon>
        <taxon>dalbergioids sensu lato</taxon>
        <taxon>Dalbergieae</taxon>
        <taxon>Pterocarpus clade</taxon>
        <taxon>Arachis</taxon>
    </lineage>
</organism>
<protein>
    <recommendedName>
        <fullName evidence="2">Aminotransferase-like plant mobile domain-containing protein</fullName>
    </recommendedName>
</protein>
<dbReference type="Pfam" id="PF10536">
    <property type="entry name" value="PMD"/>
    <property type="match status" value="1"/>
</dbReference>
<feature type="domain" description="Aminotransferase-like plant mobile" evidence="2">
    <location>
        <begin position="61"/>
        <end position="99"/>
    </location>
</feature>
<evidence type="ECO:0000259" key="2">
    <source>
        <dbReference type="Pfam" id="PF10536"/>
    </source>
</evidence>
<name>A0A444Y5Q5_ARAHY</name>
<dbReference type="Proteomes" id="UP000289738">
    <property type="component" value="Chromosome B08"/>
</dbReference>
<dbReference type="InterPro" id="IPR044824">
    <property type="entry name" value="MAIN-like"/>
</dbReference>
<dbReference type="EMBL" id="SDMP01000018">
    <property type="protein sequence ID" value="RYQ97258.1"/>
    <property type="molecule type" value="Genomic_DNA"/>
</dbReference>
<gene>
    <name evidence="3" type="ORF">Ahy_B08g093285</name>
</gene>
<reference evidence="3 4" key="1">
    <citation type="submission" date="2019-01" db="EMBL/GenBank/DDBJ databases">
        <title>Sequencing of cultivated peanut Arachis hypogaea provides insights into genome evolution and oil improvement.</title>
        <authorList>
            <person name="Chen X."/>
        </authorList>
    </citation>
    <scope>NUCLEOTIDE SEQUENCE [LARGE SCALE GENOMIC DNA]</scope>
    <source>
        <strain evidence="4">cv. Fuhuasheng</strain>
        <tissue evidence="3">Leaves</tissue>
    </source>
</reference>
<evidence type="ECO:0000313" key="4">
    <source>
        <dbReference type="Proteomes" id="UP000289738"/>
    </source>
</evidence>
<keyword evidence="4" id="KW-1185">Reference proteome</keyword>
<comment type="caution">
    <text evidence="3">The sequence shown here is derived from an EMBL/GenBank/DDBJ whole genome shotgun (WGS) entry which is preliminary data.</text>
</comment>
<dbReference type="PANTHER" id="PTHR46033:SF8">
    <property type="entry name" value="PROTEIN MAINTENANCE OF MERISTEMS-LIKE"/>
    <property type="match status" value="1"/>
</dbReference>